<dbReference type="Proteomes" id="UP000502928">
    <property type="component" value="Chromosome"/>
</dbReference>
<dbReference type="RefSeq" id="WP_166248275.1">
    <property type="nucleotide sequence ID" value="NZ_CP049616.1"/>
</dbReference>
<proteinExistence type="predicted"/>
<dbReference type="EMBL" id="CP049616">
    <property type="protein sequence ID" value="QII44742.1"/>
    <property type="molecule type" value="Genomic_DNA"/>
</dbReference>
<evidence type="ECO:0000313" key="2">
    <source>
        <dbReference type="Proteomes" id="UP000502928"/>
    </source>
</evidence>
<evidence type="ECO:0000313" key="1">
    <source>
        <dbReference type="EMBL" id="QII44742.1"/>
    </source>
</evidence>
<organism evidence="1 2">
    <name type="scientific">Flagellimonas oceani</name>
    <dbReference type="NCBI Taxonomy" id="2698672"/>
    <lineage>
        <taxon>Bacteria</taxon>
        <taxon>Pseudomonadati</taxon>
        <taxon>Bacteroidota</taxon>
        <taxon>Flavobacteriia</taxon>
        <taxon>Flavobacteriales</taxon>
        <taxon>Flavobacteriaceae</taxon>
        <taxon>Flagellimonas</taxon>
    </lineage>
</organism>
<accession>A0A6G7J2Q5</accession>
<sequence>MGEENQTDWTIQLRNEVFYKVWYEGKYSLENGYHSVTKAVYVQFKSGLVLKFSTEKKERKTAGHHLIIEEKQLWQKEKRYVKDLKEVTALGEYGPFIKSPVISCDMEVQNVGENIIAPFTPMMNRMYSQYLMLNIQLMVDDEYALCIAASKVINGQQMINFYNQLTVFFQKSVHTDYKQKTSEYFMW</sequence>
<name>A0A6G7J2Q5_9FLAO</name>
<gene>
    <name evidence="1" type="ORF">GVT53_08625</name>
</gene>
<dbReference type="AlphaFoldDB" id="A0A6G7J2Q5"/>
<protein>
    <submittedName>
        <fullName evidence="1">Uncharacterized protein</fullName>
    </submittedName>
</protein>
<keyword evidence="2" id="KW-1185">Reference proteome</keyword>
<reference evidence="1 2" key="1">
    <citation type="submission" date="2020-02" db="EMBL/GenBank/DDBJ databases">
        <title>Complete genome of Muricauda sp. 501str8.</title>
        <authorList>
            <person name="Dong B."/>
            <person name="Zhu S."/>
            <person name="Yang J."/>
            <person name="Chen J."/>
        </authorList>
    </citation>
    <scope>NUCLEOTIDE SEQUENCE [LARGE SCALE GENOMIC DNA]</scope>
    <source>
        <strain evidence="1 2">501str8</strain>
    </source>
</reference>
<dbReference type="KEGG" id="mut:GVT53_08625"/>